<organism evidence="1 2">
    <name type="scientific">Rathayibacter oskolensis</name>
    <dbReference type="NCBI Taxonomy" id="1891671"/>
    <lineage>
        <taxon>Bacteria</taxon>
        <taxon>Bacillati</taxon>
        <taxon>Actinomycetota</taxon>
        <taxon>Actinomycetes</taxon>
        <taxon>Micrococcales</taxon>
        <taxon>Microbacteriaceae</taxon>
        <taxon>Rathayibacter</taxon>
    </lineage>
</organism>
<name>A0A1X7PIJ1_9MICO</name>
<reference evidence="2" key="1">
    <citation type="submission" date="2017-04" db="EMBL/GenBank/DDBJ databases">
        <authorList>
            <person name="Varghese N."/>
            <person name="Submissions S."/>
        </authorList>
    </citation>
    <scope>NUCLEOTIDE SEQUENCE [LARGE SCALE GENOMIC DNA]</scope>
    <source>
        <strain evidence="2">VKM Ac-2121</strain>
    </source>
</reference>
<keyword evidence="2" id="KW-1185">Reference proteome</keyword>
<dbReference type="OrthoDB" id="5123312at2"/>
<dbReference type="Proteomes" id="UP000193711">
    <property type="component" value="Unassembled WGS sequence"/>
</dbReference>
<accession>A0A1X7PIJ1</accession>
<evidence type="ECO:0000313" key="2">
    <source>
        <dbReference type="Proteomes" id="UP000193711"/>
    </source>
</evidence>
<protein>
    <submittedName>
        <fullName evidence="1">Uncharacterized protein</fullName>
    </submittedName>
</protein>
<evidence type="ECO:0000313" key="1">
    <source>
        <dbReference type="EMBL" id="SMH50441.1"/>
    </source>
</evidence>
<dbReference type="EMBL" id="FXBM01000004">
    <property type="protein sequence ID" value="SMH50441.1"/>
    <property type="molecule type" value="Genomic_DNA"/>
</dbReference>
<dbReference type="RefSeq" id="WP_085477944.1">
    <property type="nucleotide sequence ID" value="NZ_FXBM01000004.1"/>
</dbReference>
<dbReference type="AlphaFoldDB" id="A0A1X7PIJ1"/>
<proteinExistence type="predicted"/>
<gene>
    <name evidence="1" type="ORF">SAMN06295885_3546</name>
</gene>
<sequence>MMTLSHTGGSLLLEDATASAVVRYSMALARHREMGTVTLDDASTPAPRSQVMLVVGLGVPLAVRTARRNAAASDRSECGRDLDDRTQALNAPRNVVATTPEETREDAVAVGDFSSYFDLL</sequence>